<dbReference type="GO" id="GO:0005634">
    <property type="term" value="C:nucleus"/>
    <property type="evidence" value="ECO:0007669"/>
    <property type="project" value="TreeGrafter"/>
</dbReference>
<reference evidence="2" key="1">
    <citation type="journal article" date="2020" name="Stud. Mycol.">
        <title>101 Dothideomycetes genomes: a test case for predicting lifestyles and emergence of pathogens.</title>
        <authorList>
            <person name="Haridas S."/>
            <person name="Albert R."/>
            <person name="Binder M."/>
            <person name="Bloem J."/>
            <person name="Labutti K."/>
            <person name="Salamov A."/>
            <person name="Andreopoulos B."/>
            <person name="Baker S."/>
            <person name="Barry K."/>
            <person name="Bills G."/>
            <person name="Bluhm B."/>
            <person name="Cannon C."/>
            <person name="Castanera R."/>
            <person name="Culley D."/>
            <person name="Daum C."/>
            <person name="Ezra D."/>
            <person name="Gonzalez J."/>
            <person name="Henrissat B."/>
            <person name="Kuo A."/>
            <person name="Liang C."/>
            <person name="Lipzen A."/>
            <person name="Lutzoni F."/>
            <person name="Magnuson J."/>
            <person name="Mondo S."/>
            <person name="Nolan M."/>
            <person name="Ohm R."/>
            <person name="Pangilinan J."/>
            <person name="Park H.-J."/>
            <person name="Ramirez L."/>
            <person name="Alfaro M."/>
            <person name="Sun H."/>
            <person name="Tritt A."/>
            <person name="Yoshinaga Y."/>
            <person name="Zwiers L.-H."/>
            <person name="Turgeon B."/>
            <person name="Goodwin S."/>
            <person name="Spatafora J."/>
            <person name="Crous P."/>
            <person name="Grigoriev I."/>
        </authorList>
    </citation>
    <scope>NUCLEOTIDE SEQUENCE</scope>
    <source>
        <strain evidence="2">Tuck. ex Michener</strain>
    </source>
</reference>
<feature type="compositionally biased region" description="Basic and acidic residues" evidence="1">
    <location>
        <begin position="470"/>
        <end position="486"/>
    </location>
</feature>
<dbReference type="PANTHER" id="PTHR13060:SF0">
    <property type="entry name" value="PROTEIN ECDYSONELESS HOMOLOG"/>
    <property type="match status" value="1"/>
</dbReference>
<feature type="region of interest" description="Disordered" evidence="1">
    <location>
        <begin position="423"/>
        <end position="573"/>
    </location>
</feature>
<sequence length="613" mass="70349">MSFFEDSNFEAFRERWNGVSRHLPEDCVQYAIYIINERLDNAHQRLHVQEINSAAKELRKKYSQDYIWQEEEFSLNLIHNEGRWILQGKTNFGDCIADEWLIAWILRELSKKFEDAWIRLYDTQGEFLFIEAAKALPKWLNPEIGRNRAWINSGRLIVIPLQESHAPKSLTTAEALSLISSPYFQLIHSRSMEAEAFRRLSNYPQEIQNNNHRAIVTIPRKLAHLLRKNPLYIAPAVEAFYLRDPISLKHLQNPNPSTLRFPPRDLVTVSVRFTKFLYAQIQSQQFAAPPTWATAIPSILTAAGKEKTEWGQQNAKALSRAEMGMKVTSGFEMVLQDAQFRGRKKVQEMQVLLEDVESGEEELPNDEEIKGWEMKQDDETWLDVDFREFQEELEGKKSKDWGDKGAQNNLRDIVKSFKHFMDDEGAGVEGAGDMMDDDDEDEPSDGGSETDDSFDSERFQKSMETFRQMPAEERPKALAKDMEKLLQELGDEDLIEGDEEDDEMRNIMNGMEKELNKAGALKLNPQDSDAKQVGNSKGYGNGRSSRIKELEKAEEEDEDMDESSDDAEENDIDYNLAKNMMDAFKAQSGMSGPAGNMLAQMGIQLPRDEVDEE</sequence>
<name>A0A6A6HHN2_VIRVR</name>
<dbReference type="EMBL" id="ML991780">
    <property type="protein sequence ID" value="KAF2237402.1"/>
    <property type="molecule type" value="Genomic_DNA"/>
</dbReference>
<protein>
    <submittedName>
        <fullName evidence="2">SGT1-domain-containing protein</fullName>
    </submittedName>
</protein>
<dbReference type="Pfam" id="PF07093">
    <property type="entry name" value="SGT1"/>
    <property type="match status" value="1"/>
</dbReference>
<accession>A0A6A6HHN2</accession>
<proteinExistence type="predicted"/>
<feature type="compositionally biased region" description="Acidic residues" evidence="1">
    <location>
        <begin position="434"/>
        <end position="454"/>
    </location>
</feature>
<feature type="compositionally biased region" description="Acidic residues" evidence="1">
    <location>
        <begin position="489"/>
        <end position="503"/>
    </location>
</feature>
<evidence type="ECO:0000313" key="3">
    <source>
        <dbReference type="Proteomes" id="UP000800092"/>
    </source>
</evidence>
<dbReference type="PANTHER" id="PTHR13060">
    <property type="entry name" value="SGT1 PROTEIN HSGT1 SUPPRESSOR OF GCR2"/>
    <property type="match status" value="1"/>
</dbReference>
<gene>
    <name evidence="2" type="ORF">EV356DRAFT_496186</name>
</gene>
<feature type="compositionally biased region" description="Acidic residues" evidence="1">
    <location>
        <begin position="552"/>
        <end position="572"/>
    </location>
</feature>
<dbReference type="AlphaFoldDB" id="A0A6A6HHN2"/>
<evidence type="ECO:0000256" key="1">
    <source>
        <dbReference type="SAM" id="MobiDB-lite"/>
    </source>
</evidence>
<dbReference type="InterPro" id="IPR010770">
    <property type="entry name" value="Ecd"/>
</dbReference>
<keyword evidence="3" id="KW-1185">Reference proteome</keyword>
<evidence type="ECO:0000313" key="2">
    <source>
        <dbReference type="EMBL" id="KAF2237402.1"/>
    </source>
</evidence>
<dbReference type="Proteomes" id="UP000800092">
    <property type="component" value="Unassembled WGS sequence"/>
</dbReference>
<organism evidence="2 3">
    <name type="scientific">Viridothelium virens</name>
    <name type="common">Speckled blister lichen</name>
    <name type="synonym">Trypethelium virens</name>
    <dbReference type="NCBI Taxonomy" id="1048519"/>
    <lineage>
        <taxon>Eukaryota</taxon>
        <taxon>Fungi</taxon>
        <taxon>Dikarya</taxon>
        <taxon>Ascomycota</taxon>
        <taxon>Pezizomycotina</taxon>
        <taxon>Dothideomycetes</taxon>
        <taxon>Dothideomycetes incertae sedis</taxon>
        <taxon>Trypetheliales</taxon>
        <taxon>Trypetheliaceae</taxon>
        <taxon>Viridothelium</taxon>
    </lineage>
</organism>
<dbReference type="OrthoDB" id="27237at2759"/>